<dbReference type="AlphaFoldDB" id="A0ABD6CDJ8"/>
<protein>
    <submittedName>
        <fullName evidence="2">Uncharacterized protein</fullName>
    </submittedName>
</protein>
<name>A0ABD6CDJ8_9EURY</name>
<feature type="region of interest" description="Disordered" evidence="1">
    <location>
        <begin position="40"/>
        <end position="92"/>
    </location>
</feature>
<evidence type="ECO:0000313" key="2">
    <source>
        <dbReference type="EMBL" id="MFD1587731.1"/>
    </source>
</evidence>
<dbReference type="EMBL" id="JBHUDJ010000006">
    <property type="protein sequence ID" value="MFD1587731.1"/>
    <property type="molecule type" value="Genomic_DNA"/>
</dbReference>
<feature type="compositionally biased region" description="Basic and acidic residues" evidence="1">
    <location>
        <begin position="50"/>
        <end position="66"/>
    </location>
</feature>
<gene>
    <name evidence="2" type="ORF">ACFR9U_12115</name>
</gene>
<dbReference type="Proteomes" id="UP001597119">
    <property type="component" value="Unassembled WGS sequence"/>
</dbReference>
<dbReference type="RefSeq" id="WP_379814406.1">
    <property type="nucleotide sequence ID" value="NZ_JBHUDJ010000006.1"/>
</dbReference>
<feature type="non-terminal residue" evidence="2">
    <location>
        <position position="1"/>
    </location>
</feature>
<keyword evidence="3" id="KW-1185">Reference proteome</keyword>
<proteinExistence type="predicted"/>
<evidence type="ECO:0000256" key="1">
    <source>
        <dbReference type="SAM" id="MobiDB-lite"/>
    </source>
</evidence>
<reference evidence="2 3" key="1">
    <citation type="journal article" date="2019" name="Int. J. Syst. Evol. Microbiol.">
        <title>The Global Catalogue of Microorganisms (GCM) 10K type strain sequencing project: providing services to taxonomists for standard genome sequencing and annotation.</title>
        <authorList>
            <consortium name="The Broad Institute Genomics Platform"/>
            <consortium name="The Broad Institute Genome Sequencing Center for Infectious Disease"/>
            <person name="Wu L."/>
            <person name="Ma J."/>
        </authorList>
    </citation>
    <scope>NUCLEOTIDE SEQUENCE [LARGE SCALE GENOMIC DNA]</scope>
    <source>
        <strain evidence="2 3">CGMCC 1.12125</strain>
    </source>
</reference>
<evidence type="ECO:0000313" key="3">
    <source>
        <dbReference type="Proteomes" id="UP001597119"/>
    </source>
</evidence>
<comment type="caution">
    <text evidence="2">The sequence shown here is derived from an EMBL/GenBank/DDBJ whole genome shotgun (WGS) entry which is preliminary data.</text>
</comment>
<sequence length="92" mass="10564">DSLCSSSEPFARSLRSLTKTPDAPSARPAFFSVAFPRRGSHRLPAAAEETPTRKRYDITFRRDERTKRPRVNKPGSQLDREQKKNGEYYYSA</sequence>
<accession>A0ABD6CDJ8</accession>
<organism evidence="2 3">
    <name type="scientific">Halorientalis brevis</name>
    <dbReference type="NCBI Taxonomy" id="1126241"/>
    <lineage>
        <taxon>Archaea</taxon>
        <taxon>Methanobacteriati</taxon>
        <taxon>Methanobacteriota</taxon>
        <taxon>Stenosarchaea group</taxon>
        <taxon>Halobacteria</taxon>
        <taxon>Halobacteriales</taxon>
        <taxon>Haloarculaceae</taxon>
        <taxon>Halorientalis</taxon>
    </lineage>
</organism>